<sequence length="248" mass="26936">VRDGEVIMGPQNLWFPYRSADGRSLKVTGDKVRMTLAGKTVTLSLDKDGGWEWLKKATPEQMASLRLVMVGAKEPPEGVDAEALLKRLAGENPAVGLLVSGADALPVVLRLFDPHWLGCRDVTLEKEHSAALVAEKQLRTLVTEADEKDNLAFLAGLPGLETLFLTTWDVEKAGPLPDGLANLRSLVVFRGKMKDLSCLGKQPGLEELNLMAEKPLTDISALANHPHLKTLCLRSCEGVTDLAVLEKL</sequence>
<name>X0X9P4_9ZZZZ</name>
<evidence type="ECO:0000313" key="1">
    <source>
        <dbReference type="EMBL" id="GAG39790.1"/>
    </source>
</evidence>
<gene>
    <name evidence="1" type="ORF">S01H1_67597</name>
</gene>
<evidence type="ECO:0008006" key="2">
    <source>
        <dbReference type="Google" id="ProtNLM"/>
    </source>
</evidence>
<reference evidence="1" key="1">
    <citation type="journal article" date="2014" name="Front. Microbiol.">
        <title>High frequency of phylogenetically diverse reductive dehalogenase-homologous genes in deep subseafloor sedimentary metagenomes.</title>
        <authorList>
            <person name="Kawai M."/>
            <person name="Futagami T."/>
            <person name="Toyoda A."/>
            <person name="Takaki Y."/>
            <person name="Nishi S."/>
            <person name="Hori S."/>
            <person name="Arai W."/>
            <person name="Tsubouchi T."/>
            <person name="Morono Y."/>
            <person name="Uchiyama I."/>
            <person name="Ito T."/>
            <person name="Fujiyama A."/>
            <person name="Inagaki F."/>
            <person name="Takami H."/>
        </authorList>
    </citation>
    <scope>NUCLEOTIDE SEQUENCE</scope>
    <source>
        <strain evidence="1">Expedition CK06-06</strain>
    </source>
</reference>
<feature type="non-terminal residue" evidence="1">
    <location>
        <position position="248"/>
    </location>
</feature>
<comment type="caution">
    <text evidence="1">The sequence shown here is derived from an EMBL/GenBank/DDBJ whole genome shotgun (WGS) entry which is preliminary data.</text>
</comment>
<dbReference type="EMBL" id="BARS01044783">
    <property type="protein sequence ID" value="GAG39790.1"/>
    <property type="molecule type" value="Genomic_DNA"/>
</dbReference>
<proteinExistence type="predicted"/>
<dbReference type="InterPro" id="IPR032675">
    <property type="entry name" value="LRR_dom_sf"/>
</dbReference>
<accession>X0X9P4</accession>
<dbReference type="SUPFAM" id="SSF52047">
    <property type="entry name" value="RNI-like"/>
    <property type="match status" value="1"/>
</dbReference>
<protein>
    <recommendedName>
        <fullName evidence="2">Leucine-rich repeat domain-containing protein</fullName>
    </recommendedName>
</protein>
<feature type="non-terminal residue" evidence="1">
    <location>
        <position position="1"/>
    </location>
</feature>
<dbReference type="AlphaFoldDB" id="X0X9P4"/>
<organism evidence="1">
    <name type="scientific">marine sediment metagenome</name>
    <dbReference type="NCBI Taxonomy" id="412755"/>
    <lineage>
        <taxon>unclassified sequences</taxon>
        <taxon>metagenomes</taxon>
        <taxon>ecological metagenomes</taxon>
    </lineage>
</organism>
<dbReference type="Gene3D" id="3.80.10.10">
    <property type="entry name" value="Ribonuclease Inhibitor"/>
    <property type="match status" value="1"/>
</dbReference>